<feature type="transmembrane region" description="Helical" evidence="5">
    <location>
        <begin position="405"/>
        <end position="429"/>
    </location>
</feature>
<keyword evidence="5" id="KW-1133">Transmembrane helix</keyword>
<feature type="compositionally biased region" description="Pro residues" evidence="4">
    <location>
        <begin position="10"/>
        <end position="26"/>
    </location>
</feature>
<keyword evidence="1" id="KW-0723">Serine/threonine-protein kinase</keyword>
<dbReference type="GO" id="GO:0005524">
    <property type="term" value="F:ATP binding"/>
    <property type="evidence" value="ECO:0007669"/>
    <property type="project" value="UniProtKB-KW"/>
</dbReference>
<feature type="region of interest" description="Disordered" evidence="4">
    <location>
        <begin position="1"/>
        <end position="218"/>
    </location>
</feature>
<dbReference type="Pfam" id="PF23180">
    <property type="entry name" value="ALE2_N"/>
    <property type="match status" value="1"/>
</dbReference>
<comment type="caution">
    <text evidence="7">The sequence shown here is derived from an EMBL/GenBank/DDBJ whole genome shotgun (WGS) entry which is preliminary data.</text>
</comment>
<keyword evidence="3" id="KW-0067">ATP-binding</keyword>
<evidence type="ECO:0000256" key="5">
    <source>
        <dbReference type="SAM" id="Phobius"/>
    </source>
</evidence>
<feature type="compositionally biased region" description="Polar residues" evidence="4">
    <location>
        <begin position="124"/>
        <end position="133"/>
    </location>
</feature>
<organism evidence="7 8">
    <name type="scientific">Hibiscus syriacus</name>
    <name type="common">Rose of Sharon</name>
    <dbReference type="NCBI Taxonomy" id="106335"/>
    <lineage>
        <taxon>Eukaryota</taxon>
        <taxon>Viridiplantae</taxon>
        <taxon>Streptophyta</taxon>
        <taxon>Embryophyta</taxon>
        <taxon>Tracheophyta</taxon>
        <taxon>Spermatophyta</taxon>
        <taxon>Magnoliopsida</taxon>
        <taxon>eudicotyledons</taxon>
        <taxon>Gunneridae</taxon>
        <taxon>Pentapetalae</taxon>
        <taxon>rosids</taxon>
        <taxon>malvids</taxon>
        <taxon>Malvales</taxon>
        <taxon>Malvaceae</taxon>
        <taxon>Malvoideae</taxon>
        <taxon>Hibiscus</taxon>
    </lineage>
</organism>
<reference evidence="7" key="1">
    <citation type="submission" date="2019-09" db="EMBL/GenBank/DDBJ databases">
        <title>Draft genome information of white flower Hibiscus syriacus.</title>
        <authorList>
            <person name="Kim Y.-M."/>
        </authorList>
    </citation>
    <scope>NUCLEOTIDE SEQUENCE [LARGE SCALE GENOMIC DNA]</scope>
    <source>
        <strain evidence="7">YM2019G1</strain>
    </source>
</reference>
<dbReference type="GO" id="GO:0004674">
    <property type="term" value="F:protein serine/threonine kinase activity"/>
    <property type="evidence" value="ECO:0007669"/>
    <property type="project" value="UniProtKB-KW"/>
</dbReference>
<dbReference type="InterPro" id="IPR057597">
    <property type="entry name" value="ALE2_N"/>
</dbReference>
<gene>
    <name evidence="7" type="ORF">F3Y22_tig00111013pilonHSYRG00117</name>
</gene>
<keyword evidence="2" id="KW-0547">Nucleotide-binding</keyword>
<accession>A0A6A2Z7L0</accession>
<keyword evidence="7" id="KW-0808">Transferase</keyword>
<keyword evidence="7" id="KW-0418">Kinase</keyword>
<protein>
    <submittedName>
        <fullName evidence="7">Serine/threonine-protein kinase PBS1 isoform 5</fullName>
    </submittedName>
</protein>
<evidence type="ECO:0000256" key="4">
    <source>
        <dbReference type="SAM" id="MobiDB-lite"/>
    </source>
</evidence>
<dbReference type="EMBL" id="VEPZ02001202">
    <property type="protein sequence ID" value="KAE8687553.1"/>
    <property type="molecule type" value="Genomic_DNA"/>
</dbReference>
<feature type="domain" description="Receptor-like PK ALE2 N-terminal" evidence="6">
    <location>
        <begin position="239"/>
        <end position="358"/>
    </location>
</feature>
<dbReference type="PANTHER" id="PTHR47989">
    <property type="entry name" value="OS01G0750732 PROTEIN"/>
    <property type="match status" value="1"/>
</dbReference>
<feature type="compositionally biased region" description="Polar residues" evidence="4">
    <location>
        <begin position="145"/>
        <end position="154"/>
    </location>
</feature>
<keyword evidence="5" id="KW-0472">Membrane</keyword>
<evidence type="ECO:0000256" key="1">
    <source>
        <dbReference type="ARBA" id="ARBA00022527"/>
    </source>
</evidence>
<name>A0A6A2Z7L0_HIBSY</name>
<sequence>MPVHSRGPTALPPHAPIPEPPTPVKPLPGESPHSSPTVHRNVPVGNPSPLPDPDISPVSNPPSSNDGAPVMSPSDGVHKPVPPVNHSAKNGSSPAISPSTLTARRKPSNSLVPSLAPSDEGHHNSSALSPSTSFRKHQHKRNERTSPAPTSSDPISPPPLEQVSPSHSFIPPPRSTVSPVPSPSPVTAPRQTRKPLISPKVSPSISPSTSPNLAPPPLPRVMSFPPPPPNEDCSTTICTDPYTNTPPGSPCGCVLPMQVGLRLSVALYTFFPLVAKLAREIASGVFMKPSQVRIMGANAASVKPEKTVVLIDLVPLDEKFDDTTAFITYHRFWHKQVAIKTSLFGDYEVLYFHYLGLPPSPPLPSDAGMIDVGPYSGNNNNARATKPLGVDVHGKQQKNVLRGDVIAIIILSVLVVVVLCSALAWVLLFKHRDQASNQLTSLQHPLTSHAKPSGYN</sequence>
<proteinExistence type="predicted"/>
<dbReference type="PANTHER" id="PTHR47989:SF9">
    <property type="entry name" value="PROTEIN KINASE SUPERFAMILY PROTEIN"/>
    <property type="match status" value="1"/>
</dbReference>
<feature type="compositionally biased region" description="Polar residues" evidence="4">
    <location>
        <begin position="57"/>
        <end position="66"/>
    </location>
</feature>
<keyword evidence="8" id="KW-1185">Reference proteome</keyword>
<feature type="compositionally biased region" description="Low complexity" evidence="4">
    <location>
        <begin position="187"/>
        <end position="211"/>
    </location>
</feature>
<feature type="compositionally biased region" description="Pro residues" evidence="4">
    <location>
        <begin position="170"/>
        <end position="186"/>
    </location>
</feature>
<evidence type="ECO:0000259" key="6">
    <source>
        <dbReference type="Pfam" id="PF23180"/>
    </source>
</evidence>
<dbReference type="Proteomes" id="UP000436088">
    <property type="component" value="Unassembled WGS sequence"/>
</dbReference>
<feature type="compositionally biased region" description="Polar residues" evidence="4">
    <location>
        <begin position="87"/>
        <end position="112"/>
    </location>
</feature>
<evidence type="ECO:0000256" key="3">
    <source>
        <dbReference type="ARBA" id="ARBA00022840"/>
    </source>
</evidence>
<keyword evidence="5" id="KW-0812">Transmembrane</keyword>
<evidence type="ECO:0000313" key="7">
    <source>
        <dbReference type="EMBL" id="KAE8687553.1"/>
    </source>
</evidence>
<evidence type="ECO:0000313" key="8">
    <source>
        <dbReference type="Proteomes" id="UP000436088"/>
    </source>
</evidence>
<evidence type="ECO:0000256" key="2">
    <source>
        <dbReference type="ARBA" id="ARBA00022741"/>
    </source>
</evidence>
<dbReference type="AlphaFoldDB" id="A0A6A2Z7L0"/>